<comment type="caution">
    <text evidence="3">The sequence shown here is derived from an EMBL/GenBank/DDBJ whole genome shotgun (WGS) entry which is preliminary data.</text>
</comment>
<dbReference type="AlphaFoldDB" id="A0A1S2N8G9"/>
<evidence type="ECO:0000256" key="1">
    <source>
        <dbReference type="ARBA" id="ARBA00007435"/>
    </source>
</evidence>
<dbReference type="EMBL" id="JRYB01000001">
    <property type="protein sequence ID" value="OIJ41387.1"/>
    <property type="molecule type" value="Genomic_DNA"/>
</dbReference>
<dbReference type="InterPro" id="IPR000305">
    <property type="entry name" value="GIY-YIG_endonuc"/>
</dbReference>
<comment type="similarity">
    <text evidence="1">Belongs to the UPF0213 family.</text>
</comment>
<evidence type="ECO:0000313" key="3">
    <source>
        <dbReference type="EMBL" id="OIJ41387.1"/>
    </source>
</evidence>
<evidence type="ECO:0000313" key="4">
    <source>
        <dbReference type="Proteomes" id="UP000180246"/>
    </source>
</evidence>
<dbReference type="Pfam" id="PF01541">
    <property type="entry name" value="GIY-YIG"/>
    <property type="match status" value="1"/>
</dbReference>
<protein>
    <submittedName>
        <fullName evidence="3">GIY-YIG catalytic domain protein</fullName>
    </submittedName>
</protein>
<sequence length="97" mass="11438">MDKSSYVYILASRPYGTLYIGVTSDLIKRVWQHKEAVVPSFTSKHGVKRLVWYETHTDITQAIVREKQLKRWNRAWKINLIQSTNPTWHDMYAAICV</sequence>
<feature type="domain" description="GIY-YIG" evidence="2">
    <location>
        <begin position="3"/>
        <end position="80"/>
    </location>
</feature>
<name>A0A1S2N8G9_9BURK</name>
<reference evidence="3 4" key="1">
    <citation type="submission" date="2014-10" db="EMBL/GenBank/DDBJ databases">
        <authorList>
            <person name="Seo M.-J."/>
            <person name="Seok Y.J."/>
            <person name="Cha I.-T."/>
        </authorList>
    </citation>
    <scope>NUCLEOTIDE SEQUENCE [LARGE SCALE GENOMIC DNA]</scope>
    <source>
        <strain evidence="3 4">NEU</strain>
    </source>
</reference>
<dbReference type="InterPro" id="IPR035901">
    <property type="entry name" value="GIY-YIG_endonuc_sf"/>
</dbReference>
<proteinExistence type="inferred from homology"/>
<gene>
    <name evidence="3" type="ORF">LO55_4963</name>
</gene>
<dbReference type="InterPro" id="IPR050190">
    <property type="entry name" value="UPF0213_domain"/>
</dbReference>
<dbReference type="RefSeq" id="WP_071363462.1">
    <property type="nucleotide sequence ID" value="NZ_JRYB01000001.1"/>
</dbReference>
<dbReference type="CDD" id="cd10448">
    <property type="entry name" value="GIY-YIG_unchar_3"/>
    <property type="match status" value="1"/>
</dbReference>
<dbReference type="Gene3D" id="3.40.1440.10">
    <property type="entry name" value="GIY-YIG endonuclease"/>
    <property type="match status" value="1"/>
</dbReference>
<dbReference type="SUPFAM" id="SSF82771">
    <property type="entry name" value="GIY-YIG endonuclease"/>
    <property type="match status" value="1"/>
</dbReference>
<organism evidence="3 4">
    <name type="scientific">Massilia timonae</name>
    <dbReference type="NCBI Taxonomy" id="47229"/>
    <lineage>
        <taxon>Bacteria</taxon>
        <taxon>Pseudomonadati</taxon>
        <taxon>Pseudomonadota</taxon>
        <taxon>Betaproteobacteria</taxon>
        <taxon>Burkholderiales</taxon>
        <taxon>Oxalobacteraceae</taxon>
        <taxon>Telluria group</taxon>
        <taxon>Massilia</taxon>
    </lineage>
</organism>
<dbReference type="PANTHER" id="PTHR34477">
    <property type="entry name" value="UPF0213 PROTEIN YHBQ"/>
    <property type="match status" value="1"/>
</dbReference>
<dbReference type="PROSITE" id="PS50164">
    <property type="entry name" value="GIY_YIG"/>
    <property type="match status" value="1"/>
</dbReference>
<accession>A0A1S2N8G9</accession>
<evidence type="ECO:0000259" key="2">
    <source>
        <dbReference type="PROSITE" id="PS50164"/>
    </source>
</evidence>
<dbReference type="Proteomes" id="UP000180246">
    <property type="component" value="Unassembled WGS sequence"/>
</dbReference>
<dbReference type="PANTHER" id="PTHR34477:SF5">
    <property type="entry name" value="BSL5627 PROTEIN"/>
    <property type="match status" value="1"/>
</dbReference>